<gene>
    <name evidence="5" type="ORF">ACFFNY_13185</name>
</gene>
<dbReference type="InterPro" id="IPR002477">
    <property type="entry name" value="Peptidoglycan-bd-like"/>
</dbReference>
<keyword evidence="2" id="KW-0732">Signal</keyword>
<dbReference type="Gene3D" id="3.40.33.10">
    <property type="entry name" value="CAP"/>
    <property type="match status" value="1"/>
</dbReference>
<feature type="chain" id="PRO_5045494544" evidence="2">
    <location>
        <begin position="31"/>
        <end position="264"/>
    </location>
</feature>
<organism evidence="5 6">
    <name type="scientific">Paenibacillus hodogayensis</name>
    <dbReference type="NCBI Taxonomy" id="279208"/>
    <lineage>
        <taxon>Bacteria</taxon>
        <taxon>Bacillati</taxon>
        <taxon>Bacillota</taxon>
        <taxon>Bacilli</taxon>
        <taxon>Bacillales</taxon>
        <taxon>Paenibacillaceae</taxon>
        <taxon>Paenibacillus</taxon>
    </lineage>
</organism>
<keyword evidence="6" id="KW-1185">Reference proteome</keyword>
<feature type="region of interest" description="Disordered" evidence="1">
    <location>
        <begin position="104"/>
        <end position="139"/>
    </location>
</feature>
<dbReference type="EMBL" id="JBHMAG010000009">
    <property type="protein sequence ID" value="MFB9752513.1"/>
    <property type="molecule type" value="Genomic_DNA"/>
</dbReference>
<dbReference type="InterPro" id="IPR014258">
    <property type="entry name" value="CAP_domain_YkwD-like"/>
</dbReference>
<dbReference type="SUPFAM" id="SSF47090">
    <property type="entry name" value="PGBD-like"/>
    <property type="match status" value="1"/>
</dbReference>
<dbReference type="Proteomes" id="UP001589619">
    <property type="component" value="Unassembled WGS sequence"/>
</dbReference>
<feature type="signal peptide" evidence="2">
    <location>
        <begin position="1"/>
        <end position="30"/>
    </location>
</feature>
<protein>
    <submittedName>
        <fullName evidence="5">Peptidoglycan-binding protein</fullName>
    </submittedName>
</protein>
<name>A0ABV5VWR9_9BACL</name>
<evidence type="ECO:0000259" key="4">
    <source>
        <dbReference type="Pfam" id="PF01471"/>
    </source>
</evidence>
<evidence type="ECO:0000256" key="1">
    <source>
        <dbReference type="SAM" id="MobiDB-lite"/>
    </source>
</evidence>
<feature type="domain" description="Peptidoglycan binding-like" evidence="4">
    <location>
        <begin position="37"/>
        <end position="91"/>
    </location>
</feature>
<dbReference type="CDD" id="cd05379">
    <property type="entry name" value="CAP_bacterial"/>
    <property type="match status" value="1"/>
</dbReference>
<comment type="caution">
    <text evidence="5">The sequence shown here is derived from an EMBL/GenBank/DDBJ whole genome shotgun (WGS) entry which is preliminary data.</text>
</comment>
<dbReference type="InterPro" id="IPR035940">
    <property type="entry name" value="CAP_sf"/>
</dbReference>
<proteinExistence type="predicted"/>
<dbReference type="RefSeq" id="WP_344911736.1">
    <property type="nucleotide sequence ID" value="NZ_BAAAYO010000010.1"/>
</dbReference>
<dbReference type="NCBIfam" id="TIGR02909">
    <property type="entry name" value="spore_YkwD"/>
    <property type="match status" value="1"/>
</dbReference>
<dbReference type="Gene3D" id="1.10.101.10">
    <property type="entry name" value="PGBD-like superfamily/PGBD"/>
    <property type="match status" value="1"/>
</dbReference>
<feature type="domain" description="SCP" evidence="3">
    <location>
        <begin position="147"/>
        <end position="261"/>
    </location>
</feature>
<evidence type="ECO:0000256" key="2">
    <source>
        <dbReference type="SAM" id="SignalP"/>
    </source>
</evidence>
<dbReference type="PANTHER" id="PTHR31157:SF1">
    <property type="entry name" value="SCP DOMAIN-CONTAINING PROTEIN"/>
    <property type="match status" value="1"/>
</dbReference>
<evidence type="ECO:0000313" key="6">
    <source>
        <dbReference type="Proteomes" id="UP001589619"/>
    </source>
</evidence>
<evidence type="ECO:0000313" key="5">
    <source>
        <dbReference type="EMBL" id="MFB9752513.1"/>
    </source>
</evidence>
<dbReference type="InterPro" id="IPR036366">
    <property type="entry name" value="PGBDSf"/>
</dbReference>
<accession>A0ABV5VWR9</accession>
<evidence type="ECO:0000259" key="3">
    <source>
        <dbReference type="Pfam" id="PF00188"/>
    </source>
</evidence>
<dbReference type="Pfam" id="PF01471">
    <property type="entry name" value="PG_binding_1"/>
    <property type="match status" value="1"/>
</dbReference>
<dbReference type="Pfam" id="PF00188">
    <property type="entry name" value="CAP"/>
    <property type="match status" value="1"/>
</dbReference>
<reference evidence="5 6" key="1">
    <citation type="submission" date="2024-09" db="EMBL/GenBank/DDBJ databases">
        <authorList>
            <person name="Sun Q."/>
            <person name="Mori K."/>
        </authorList>
    </citation>
    <scope>NUCLEOTIDE SEQUENCE [LARGE SCALE GENOMIC DNA]</scope>
    <source>
        <strain evidence="5 6">JCM 12520</strain>
    </source>
</reference>
<feature type="compositionally biased region" description="Pro residues" evidence="1">
    <location>
        <begin position="105"/>
        <end position="120"/>
    </location>
</feature>
<dbReference type="InterPro" id="IPR014044">
    <property type="entry name" value="CAP_dom"/>
</dbReference>
<sequence length="264" mass="28576">MSFHRQWKQTWIVVLASFVLVFGASSVASAFGKGAKGPDVFAVQGMLKSLGYFNGTITGYYGSETEAAVKRFQQKYNLPVTGAVDNKTLESILWAYASVKIPRQAPSPGPRMPTPAPQIPPERLEPEPAPENPPSEGLSAEERQMIELVNTARREAGLEPLEADLKLAEVARLKSRDMADNGYFSHQSPTYGSPFDMMQQFGIAYSSAGENIACNEAVQAAHEALMNSPGHRANILSGTFTRIGIGIVDGGSCGKMFTQQFIAE</sequence>
<dbReference type="PANTHER" id="PTHR31157">
    <property type="entry name" value="SCP DOMAIN-CONTAINING PROTEIN"/>
    <property type="match status" value="1"/>
</dbReference>
<dbReference type="InterPro" id="IPR036365">
    <property type="entry name" value="PGBD-like_sf"/>
</dbReference>
<dbReference type="SUPFAM" id="SSF55797">
    <property type="entry name" value="PR-1-like"/>
    <property type="match status" value="1"/>
</dbReference>